<dbReference type="InterPro" id="IPR051010">
    <property type="entry name" value="BCAA_transport"/>
</dbReference>
<dbReference type="SUPFAM" id="SSF53822">
    <property type="entry name" value="Periplasmic binding protein-like I"/>
    <property type="match status" value="1"/>
</dbReference>
<evidence type="ECO:0000313" key="5">
    <source>
        <dbReference type="Proteomes" id="UP000598633"/>
    </source>
</evidence>
<gene>
    <name evidence="4" type="ORF">IFJ97_02455</name>
</gene>
<dbReference type="PANTHER" id="PTHR30483:SF6">
    <property type="entry name" value="PERIPLASMIC BINDING PROTEIN OF ABC TRANSPORTER FOR NATURAL AMINO ACIDS"/>
    <property type="match status" value="1"/>
</dbReference>
<evidence type="ECO:0000256" key="2">
    <source>
        <dbReference type="ARBA" id="ARBA00022729"/>
    </source>
</evidence>
<evidence type="ECO:0000259" key="3">
    <source>
        <dbReference type="Pfam" id="PF13458"/>
    </source>
</evidence>
<dbReference type="PROSITE" id="PS51257">
    <property type="entry name" value="PROKAR_LIPOPROTEIN"/>
    <property type="match status" value="1"/>
</dbReference>
<dbReference type="EMBL" id="JACXWA010000041">
    <property type="protein sequence ID" value="MBD3870204.1"/>
    <property type="molecule type" value="Genomic_DNA"/>
</dbReference>
<dbReference type="InterPro" id="IPR028082">
    <property type="entry name" value="Peripla_BP_I"/>
</dbReference>
<proteinExistence type="inferred from homology"/>
<dbReference type="Gene3D" id="3.40.50.2300">
    <property type="match status" value="2"/>
</dbReference>
<comment type="similarity">
    <text evidence="1">Belongs to the leucine-binding protein family.</text>
</comment>
<feature type="domain" description="Leucine-binding protein" evidence="3">
    <location>
        <begin position="28"/>
        <end position="355"/>
    </location>
</feature>
<dbReference type="Pfam" id="PF13458">
    <property type="entry name" value="Peripla_BP_6"/>
    <property type="match status" value="1"/>
</dbReference>
<evidence type="ECO:0000256" key="1">
    <source>
        <dbReference type="ARBA" id="ARBA00010062"/>
    </source>
</evidence>
<name>A0A8J6Y5Z7_9BACT</name>
<keyword evidence="2" id="KW-0732">Signal</keyword>
<organism evidence="4 5">
    <name type="scientific">Candidatus Sulfomarinibacter kjeldsenii</name>
    <dbReference type="NCBI Taxonomy" id="2885994"/>
    <lineage>
        <taxon>Bacteria</taxon>
        <taxon>Pseudomonadati</taxon>
        <taxon>Acidobacteriota</taxon>
        <taxon>Thermoanaerobaculia</taxon>
        <taxon>Thermoanaerobaculales</taxon>
        <taxon>Candidatus Sulfomarinibacteraceae</taxon>
        <taxon>Candidatus Sulfomarinibacter</taxon>
    </lineage>
</organism>
<sequence length="392" mass="42629">MLRRVGSAIGVVLVLTGFLSGCSGKPIVGVILPTTGAAASYGESIESGIRLALSDAREREGLPVGFEVEWADTGSDPSRAVAEFRKMVEERGVKLVIGGATSAEAMALIPELDELDVVCLSPSASAPGLAQQSRLFFRIYPSDELEGHTAANFLFERLGKHDVLLFTGDTEYTRGIKPEFLKQYQEALGGTVVEDVALTEDGWEQIAAEALARDGVEAVYAIGYAKEILSVVQFLSAQGFKGRIVTTSAFYTGQVIREAGEAAEEILFPLPPFDRTSEKEPVLSFVNRYMDTYERAPDVFAAHGFDVMGLAIQVMSLANPPETLEILKALNFGVAEFMGVTGPILFDDHGDVKHYPMMFIVKGGQVLSYQRYLDTERRRILKQVQDLLATGD</sequence>
<dbReference type="InterPro" id="IPR028081">
    <property type="entry name" value="Leu-bd"/>
</dbReference>
<comment type="caution">
    <text evidence="4">The sequence shown here is derived from an EMBL/GenBank/DDBJ whole genome shotgun (WGS) entry which is preliminary data.</text>
</comment>
<accession>A0A8J6Y5Z7</accession>
<dbReference type="AlphaFoldDB" id="A0A8J6Y5Z7"/>
<dbReference type="Proteomes" id="UP000598633">
    <property type="component" value="Unassembled WGS sequence"/>
</dbReference>
<dbReference type="PANTHER" id="PTHR30483">
    <property type="entry name" value="LEUCINE-SPECIFIC-BINDING PROTEIN"/>
    <property type="match status" value="1"/>
</dbReference>
<evidence type="ECO:0000313" key="4">
    <source>
        <dbReference type="EMBL" id="MBD3870204.1"/>
    </source>
</evidence>
<reference evidence="4 5" key="1">
    <citation type="submission" date="2020-08" db="EMBL/GenBank/DDBJ databases">
        <title>Acidobacteriota in marine sediments use diverse sulfur dissimilation pathways.</title>
        <authorList>
            <person name="Wasmund K."/>
        </authorList>
    </citation>
    <scope>NUCLEOTIDE SEQUENCE [LARGE SCALE GENOMIC DNA]</scope>
    <source>
        <strain evidence="4">MAG AM3-A</strain>
    </source>
</reference>
<protein>
    <submittedName>
        <fullName evidence="4">Penicillin-binding protein activator</fullName>
    </submittedName>
</protein>